<dbReference type="PANTHER" id="PTHR31535">
    <property type="match status" value="1"/>
</dbReference>
<dbReference type="Pfam" id="PF00629">
    <property type="entry name" value="MAM"/>
    <property type="match status" value="1"/>
</dbReference>
<dbReference type="InParanoid" id="A0A1V9X9T1"/>
<feature type="compositionally biased region" description="Basic residues" evidence="3">
    <location>
        <begin position="97"/>
        <end position="108"/>
    </location>
</feature>
<feature type="compositionally biased region" description="Polar residues" evidence="3">
    <location>
        <begin position="74"/>
        <end position="89"/>
    </location>
</feature>
<dbReference type="GO" id="GO:0016301">
    <property type="term" value="F:kinase activity"/>
    <property type="evidence" value="ECO:0007669"/>
    <property type="project" value="UniProtKB-KW"/>
</dbReference>
<dbReference type="PROSITE" id="PS50060">
    <property type="entry name" value="MAM_2"/>
    <property type="match status" value="1"/>
</dbReference>
<evidence type="ECO:0000313" key="6">
    <source>
        <dbReference type="Proteomes" id="UP000192247"/>
    </source>
</evidence>
<dbReference type="OrthoDB" id="73209at2759"/>
<dbReference type="InterPro" id="IPR000998">
    <property type="entry name" value="MAM_dom"/>
</dbReference>
<protein>
    <submittedName>
        <fullName evidence="5">ALK tyrosine kinase receptor-like</fullName>
    </submittedName>
</protein>
<keyword evidence="6" id="KW-1185">Reference proteome</keyword>
<evidence type="ECO:0000256" key="1">
    <source>
        <dbReference type="ARBA" id="ARBA00023157"/>
    </source>
</evidence>
<feature type="region of interest" description="Disordered" evidence="3">
    <location>
        <begin position="774"/>
        <end position="801"/>
    </location>
</feature>
<feature type="region of interest" description="Disordered" evidence="3">
    <location>
        <begin position="914"/>
        <end position="994"/>
    </location>
</feature>
<feature type="compositionally biased region" description="Gly residues" evidence="3">
    <location>
        <begin position="840"/>
        <end position="849"/>
    </location>
</feature>
<proteinExistence type="predicted"/>
<evidence type="ECO:0000259" key="4">
    <source>
        <dbReference type="PROSITE" id="PS50060"/>
    </source>
</evidence>
<evidence type="ECO:0000313" key="5">
    <source>
        <dbReference type="EMBL" id="OQR70082.1"/>
    </source>
</evidence>
<evidence type="ECO:0000256" key="2">
    <source>
        <dbReference type="PROSITE-ProRule" id="PRU00124"/>
    </source>
</evidence>
<dbReference type="SMART" id="SM00192">
    <property type="entry name" value="LDLa"/>
    <property type="match status" value="1"/>
</dbReference>
<name>A0A1V9X9T1_9ACAR</name>
<dbReference type="InterPro" id="IPR023415">
    <property type="entry name" value="LDLR_class-A_CS"/>
</dbReference>
<feature type="compositionally biased region" description="Basic and acidic residues" evidence="3">
    <location>
        <begin position="27"/>
        <end position="39"/>
    </location>
</feature>
<reference evidence="5 6" key="1">
    <citation type="journal article" date="2017" name="Gigascience">
        <title>Draft genome of the honey bee ectoparasitic mite, Tropilaelaps mercedesae, is shaped by the parasitic life history.</title>
        <authorList>
            <person name="Dong X."/>
            <person name="Armstrong S.D."/>
            <person name="Xia D."/>
            <person name="Makepeace B.L."/>
            <person name="Darby A.C."/>
            <person name="Kadowaki T."/>
        </authorList>
    </citation>
    <scope>NUCLEOTIDE SEQUENCE [LARGE SCALE GENOMIC DNA]</scope>
    <source>
        <strain evidence="5">Wuxi-XJTLU</strain>
    </source>
</reference>
<feature type="compositionally biased region" description="Gly residues" evidence="3">
    <location>
        <begin position="984"/>
        <end position="994"/>
    </location>
</feature>
<dbReference type="STRING" id="418985.A0A1V9X9T1"/>
<evidence type="ECO:0000256" key="3">
    <source>
        <dbReference type="SAM" id="MobiDB-lite"/>
    </source>
</evidence>
<gene>
    <name evidence="5" type="ORF">BIW11_11863</name>
</gene>
<feature type="non-terminal residue" evidence="5">
    <location>
        <position position="994"/>
    </location>
</feature>
<keyword evidence="1" id="KW-1015">Disulfide bond</keyword>
<dbReference type="AlphaFoldDB" id="A0A1V9X9T1"/>
<feature type="region of interest" description="Disordered" evidence="3">
    <location>
        <begin position="831"/>
        <end position="874"/>
    </location>
</feature>
<feature type="compositionally biased region" description="Polar residues" evidence="3">
    <location>
        <begin position="916"/>
        <end position="932"/>
    </location>
</feature>
<feature type="compositionally biased region" description="Polar residues" evidence="3">
    <location>
        <begin position="52"/>
        <end position="67"/>
    </location>
</feature>
<feature type="region of interest" description="Disordered" evidence="3">
    <location>
        <begin position="1"/>
        <end position="112"/>
    </location>
</feature>
<dbReference type="EMBL" id="MNPL01018589">
    <property type="protein sequence ID" value="OQR70082.1"/>
    <property type="molecule type" value="Genomic_DNA"/>
</dbReference>
<dbReference type="CDD" id="cd00112">
    <property type="entry name" value="LDLa"/>
    <property type="match status" value="1"/>
</dbReference>
<comment type="caution">
    <text evidence="2">Lacks conserved residue(s) required for the propagation of feature annotation.</text>
</comment>
<organism evidence="5 6">
    <name type="scientific">Tropilaelaps mercedesae</name>
    <dbReference type="NCBI Taxonomy" id="418985"/>
    <lineage>
        <taxon>Eukaryota</taxon>
        <taxon>Metazoa</taxon>
        <taxon>Ecdysozoa</taxon>
        <taxon>Arthropoda</taxon>
        <taxon>Chelicerata</taxon>
        <taxon>Arachnida</taxon>
        <taxon>Acari</taxon>
        <taxon>Parasitiformes</taxon>
        <taxon>Mesostigmata</taxon>
        <taxon>Gamasina</taxon>
        <taxon>Dermanyssoidea</taxon>
        <taxon>Laelapidae</taxon>
        <taxon>Tropilaelaps</taxon>
    </lineage>
</organism>
<dbReference type="Gene3D" id="2.60.120.200">
    <property type="match status" value="2"/>
</dbReference>
<dbReference type="Proteomes" id="UP000192247">
    <property type="component" value="Unassembled WGS sequence"/>
</dbReference>
<dbReference type="GO" id="GO:0016020">
    <property type="term" value="C:membrane"/>
    <property type="evidence" value="ECO:0007669"/>
    <property type="project" value="InterPro"/>
</dbReference>
<dbReference type="SUPFAM" id="SSF57424">
    <property type="entry name" value="LDL receptor-like module"/>
    <property type="match status" value="1"/>
</dbReference>
<dbReference type="PROSITE" id="PS01209">
    <property type="entry name" value="LDLRA_1"/>
    <property type="match status" value="1"/>
</dbReference>
<keyword evidence="5" id="KW-0675">Receptor</keyword>
<dbReference type="Gene3D" id="4.10.400.10">
    <property type="entry name" value="Low-density Lipoprotein Receptor"/>
    <property type="match status" value="1"/>
</dbReference>
<dbReference type="PANTHER" id="PTHR31535:SF3">
    <property type="entry name" value="REGULATORY PROTEIN ZESTE"/>
    <property type="match status" value="1"/>
</dbReference>
<accession>A0A1V9X9T1</accession>
<feature type="compositionally biased region" description="Polar residues" evidence="3">
    <location>
        <begin position="785"/>
        <end position="797"/>
    </location>
</feature>
<keyword evidence="5" id="KW-0808">Transferase</keyword>
<comment type="caution">
    <text evidence="5">The sequence shown here is derived from an EMBL/GenBank/DDBJ whole genome shotgun (WGS) entry which is preliminary data.</text>
</comment>
<dbReference type="PROSITE" id="PS50068">
    <property type="entry name" value="LDLRA_2"/>
    <property type="match status" value="1"/>
</dbReference>
<feature type="domain" description="MAM" evidence="4">
    <location>
        <begin position="445"/>
        <end position="629"/>
    </location>
</feature>
<sequence>MVHPAVTDPSAKMRPHLPPLGQIALDPLDRSEGRGEPRLTDVASSADPMTLSRLSTNGPRQLRSCWSRQRDSSPNRSKNSYRTKSNDSVLISDRRRTATKRPAGRHRSQGNVPRARLLCQRYSSLLSAGTVPWLNESLFRTLRGRPPCRASLQGDVSPAGTRIRQRPAGTRPIRVRLAFLLFLAFMPLAPTVSVAATSLDCDFERPCLWQMENGFVVNRHENSSFFQENEMVPPNADGSRNETGHYALTRDGGFRLHLTNIPPVTNEYCTLYFDVYRLNFVNAKISVFLSELQHSKEMYSVAIEIIKQEMWQTAKMPLARQQHSFNLTIELHSPVARGHQIHPSLQAIKGAFGNTSSNGGALAHRRVKTRTTAARGSYLAIDNIRLKNCLREVVESCGPRQHHCNDTSGNDTVCVPASRLCDFHPDCPRGDDETLPLCSLIPETARCSFDDDLFCNWTVSAQFEIRRIASSEGAGSPGYPRNATTPLRGRGRYLCSRRKRAPSNPLQPISLVSPLYERPPFYHSDNSSSYFHSCHFRFFYLRPKRLGSAGAYIEIKEEDPRYPEGRLMGVWPRKDKLVTDSWTGVQVSLPTMLRYPFRVLLHVQHLRAASDAQMCFGLDDVSLSPECFGLGVPSNETREFPAHLMHDDPDSERTQPGNISLKYEFDTCGADGRHGPTDDQCRRRYHAPLSKLVRISKALKGTQVWQVPETAVYTIFAVGASGGQGLRSTGRNEGAYVRASFRLEKGQKIHILVGQKGASACDDPPRAFQEICVRNSGKQHRKRSSNSTDAPGNSSSDGRLGGLYGNRSVGVIGALGLPLAYERKLFPIRPRRDDQSGRFAGVGGGGGGATYVFREESPSPGQGPSRGGAPGTVQGVNYTPLIVAGGGGGLAADETEQEANESVGDIFYENGVFESSGVSGAPNSGVPGTSETDGGPTESDDRAGAGGGWSRRDGPSASVDGRALLEGATGGLSCKMRDQWRTTGGFGGGGGGCS</sequence>
<dbReference type="InterPro" id="IPR036055">
    <property type="entry name" value="LDL_receptor-like_sf"/>
</dbReference>
<dbReference type="InterPro" id="IPR002172">
    <property type="entry name" value="LDrepeatLR_classA_rpt"/>
</dbReference>
<keyword evidence="5" id="KW-0418">Kinase</keyword>